<keyword evidence="3" id="KW-1185">Reference proteome</keyword>
<dbReference type="InterPro" id="IPR036597">
    <property type="entry name" value="Fido-like_dom_sf"/>
</dbReference>
<accession>A0ABP6QDH0</accession>
<evidence type="ECO:0000313" key="2">
    <source>
        <dbReference type="EMBL" id="GAA3214274.1"/>
    </source>
</evidence>
<dbReference type="InterPro" id="IPR003812">
    <property type="entry name" value="Fido"/>
</dbReference>
<evidence type="ECO:0000313" key="3">
    <source>
        <dbReference type="Proteomes" id="UP001501237"/>
    </source>
</evidence>
<gene>
    <name evidence="2" type="ORF">GCM10010468_34940</name>
</gene>
<name>A0ABP6QDH0_9ACTN</name>
<dbReference type="EMBL" id="BAAAUV010000007">
    <property type="protein sequence ID" value="GAA3214274.1"/>
    <property type="molecule type" value="Genomic_DNA"/>
</dbReference>
<sequence length="263" mass="27498">MTRDTDALCVPSGPVTDALLQVSRLPGVTEACDEARKAVDRLRGHRMLRRKSVEVSTESLLRGARASAELEGASAHLEEVRSGKASHPLVQGALRISQELGSLVGTWQVAPPQVLARLHVLGARDAVDSALLGRPRESGTPAPAEVSARLSGLTSLLTAPSTAPAVVVGAIVHGEIMALRPFGSADGLVARAAERLTLISRGLDPKALVAPEIGHAELDYDDALKAYLTGTPEGVAVWIRHCASAIVVGARDSQAICEAMQRG</sequence>
<protein>
    <submittedName>
        <fullName evidence="2">Oxidoreductase</fullName>
    </submittedName>
</protein>
<feature type="domain" description="Fido" evidence="1">
    <location>
        <begin position="110"/>
        <end position="241"/>
    </location>
</feature>
<reference evidence="3" key="1">
    <citation type="journal article" date="2019" name="Int. J. Syst. Evol. Microbiol.">
        <title>The Global Catalogue of Microorganisms (GCM) 10K type strain sequencing project: providing services to taxonomists for standard genome sequencing and annotation.</title>
        <authorList>
            <consortium name="The Broad Institute Genomics Platform"/>
            <consortium name="The Broad Institute Genome Sequencing Center for Infectious Disease"/>
            <person name="Wu L."/>
            <person name="Ma J."/>
        </authorList>
    </citation>
    <scope>NUCLEOTIDE SEQUENCE [LARGE SCALE GENOMIC DNA]</scope>
    <source>
        <strain evidence="3">JCM 9377</strain>
    </source>
</reference>
<dbReference type="Proteomes" id="UP001501237">
    <property type="component" value="Unassembled WGS sequence"/>
</dbReference>
<organism evidence="2 3">
    <name type="scientific">Actinocorallia longicatena</name>
    <dbReference type="NCBI Taxonomy" id="111803"/>
    <lineage>
        <taxon>Bacteria</taxon>
        <taxon>Bacillati</taxon>
        <taxon>Actinomycetota</taxon>
        <taxon>Actinomycetes</taxon>
        <taxon>Streptosporangiales</taxon>
        <taxon>Thermomonosporaceae</taxon>
        <taxon>Actinocorallia</taxon>
    </lineage>
</organism>
<dbReference type="Gene3D" id="1.10.3290.10">
    <property type="entry name" value="Fido-like domain"/>
    <property type="match status" value="1"/>
</dbReference>
<evidence type="ECO:0000259" key="1">
    <source>
        <dbReference type="PROSITE" id="PS51459"/>
    </source>
</evidence>
<proteinExistence type="predicted"/>
<dbReference type="PROSITE" id="PS51459">
    <property type="entry name" value="FIDO"/>
    <property type="match status" value="1"/>
</dbReference>
<comment type="caution">
    <text evidence="2">The sequence shown here is derived from an EMBL/GenBank/DDBJ whole genome shotgun (WGS) entry which is preliminary data.</text>
</comment>